<dbReference type="RefSeq" id="WP_015862241.1">
    <property type="nucleotide sequence ID" value="NC_012796.1"/>
</dbReference>
<name>C4XLG0_SOLM1</name>
<evidence type="ECO:0000313" key="2">
    <source>
        <dbReference type="Proteomes" id="UP000009071"/>
    </source>
</evidence>
<accession>C4XLG0</accession>
<protein>
    <submittedName>
        <fullName evidence="1">Uncharacterized protein</fullName>
    </submittedName>
</protein>
<dbReference type="KEGG" id="dma:DMR_36080"/>
<evidence type="ECO:0000313" key="1">
    <source>
        <dbReference type="EMBL" id="BAH77099.1"/>
    </source>
</evidence>
<dbReference type="HOGENOM" id="CLU_554047_0_0_7"/>
<sequence>MPANAQPSSEMNLGFARFSFAKDRSMTSAILFGPDRVPAHDVTEAEVEGISHASTMELLAKFPFEICSKLVTIMGKDIEAEAILNGKDNDIDGFYEYCTLQLQKVLFLLNPSAFPVRSADPAELLLLLSEYIILLNHLAATFEVNTDGYFEIPSQETIIEEIKHIKTPSFDMVFSYEFMRFVCFYYSIFIGIEEGDVDGANTSKAKDKDVLADFLGHIFIGKDKNSYNIVPVSNPDAPYTTMINFNNTGSINILAKFSCKSQEAIKHTIVQSLISLEEKIKAKCARILYYWHRFIIEPRELQPTGVLRLTAWWESILSDTIFSEQLCKFNALVGRLSVIGIETHSDRFQELGQETIDIYKEYNSIIEGKLPSRMDSTVLPKAEEEAALLYNAMIGKIRPEYDSRRYSAKKLSSCSKDRRKRMRDFYHANSEHFVKISLQHIERLTLEYLKLDRELYKDLLSQVANEYGYSRISKKTIGRWIATYKKKKRAAN</sequence>
<organism evidence="1 2">
    <name type="scientific">Solidesulfovibrio magneticus (strain ATCC 700980 / DSM 13731 / RS-1)</name>
    <name type="common">Desulfovibrio magneticus</name>
    <dbReference type="NCBI Taxonomy" id="573370"/>
    <lineage>
        <taxon>Bacteria</taxon>
        <taxon>Pseudomonadati</taxon>
        <taxon>Thermodesulfobacteriota</taxon>
        <taxon>Desulfovibrionia</taxon>
        <taxon>Desulfovibrionales</taxon>
        <taxon>Desulfovibrionaceae</taxon>
        <taxon>Solidesulfovibrio</taxon>
    </lineage>
</organism>
<dbReference type="AlphaFoldDB" id="C4XLG0"/>
<keyword evidence="2" id="KW-1185">Reference proteome</keyword>
<gene>
    <name evidence="1" type="ordered locus">DMR_36080</name>
</gene>
<dbReference type="EMBL" id="AP010904">
    <property type="protein sequence ID" value="BAH77099.1"/>
    <property type="molecule type" value="Genomic_DNA"/>
</dbReference>
<reference evidence="1 2" key="1">
    <citation type="journal article" date="2009" name="Genome Res.">
        <title>Whole genome sequence of Desulfovibrio magneticus strain RS-1 revealed common gene clusters in magnetotactic bacteria.</title>
        <authorList>
            <person name="Nakazawa H."/>
            <person name="Arakaki A."/>
            <person name="Narita-Yamada S."/>
            <person name="Yashiro I."/>
            <person name="Jinno K."/>
            <person name="Aoki N."/>
            <person name="Tsuruyama A."/>
            <person name="Okamura Y."/>
            <person name="Tanikawa S."/>
            <person name="Fujita N."/>
            <person name="Takeyama H."/>
            <person name="Matsunaga T."/>
        </authorList>
    </citation>
    <scope>NUCLEOTIDE SEQUENCE [LARGE SCALE GENOMIC DNA]</scope>
    <source>
        <strain evidence="2">ATCC 700980 / DSM 13731 / RS-1</strain>
    </source>
</reference>
<proteinExistence type="predicted"/>
<dbReference type="OrthoDB" id="5440213at2"/>
<dbReference type="Proteomes" id="UP000009071">
    <property type="component" value="Chromosome"/>
</dbReference>